<evidence type="ECO:0000259" key="3">
    <source>
        <dbReference type="PROSITE" id="PS51399"/>
    </source>
</evidence>
<accession>A0AAD4NJH3</accession>
<dbReference type="GO" id="GO:0061025">
    <property type="term" value="P:membrane fusion"/>
    <property type="evidence" value="ECO:0007669"/>
    <property type="project" value="TreeGrafter"/>
</dbReference>
<dbReference type="GO" id="GO:0005634">
    <property type="term" value="C:nucleus"/>
    <property type="evidence" value="ECO:0007669"/>
    <property type="project" value="TreeGrafter"/>
</dbReference>
<dbReference type="Proteomes" id="UP001201812">
    <property type="component" value="Unassembled WGS sequence"/>
</dbReference>
<organism evidence="4 5">
    <name type="scientific">Ditylenchus destructor</name>
    <dbReference type="NCBI Taxonomy" id="166010"/>
    <lineage>
        <taxon>Eukaryota</taxon>
        <taxon>Metazoa</taxon>
        <taxon>Ecdysozoa</taxon>
        <taxon>Nematoda</taxon>
        <taxon>Chromadorea</taxon>
        <taxon>Rhabditida</taxon>
        <taxon>Tylenchina</taxon>
        <taxon>Tylenchomorpha</taxon>
        <taxon>Sphaerularioidea</taxon>
        <taxon>Anguinidae</taxon>
        <taxon>Anguininae</taxon>
        <taxon>Ditylenchus</taxon>
    </lineage>
</organism>
<dbReference type="PANTHER" id="PTHR23333:SF20">
    <property type="entry name" value="NSFL1 COFACTOR P47"/>
    <property type="match status" value="1"/>
</dbReference>
<gene>
    <name evidence="4" type="ORF">DdX_01582</name>
</gene>
<dbReference type="PROSITE" id="PS50033">
    <property type="entry name" value="UBX"/>
    <property type="match status" value="1"/>
</dbReference>
<dbReference type="GO" id="GO:0000045">
    <property type="term" value="P:autophagosome assembly"/>
    <property type="evidence" value="ECO:0007669"/>
    <property type="project" value="TreeGrafter"/>
</dbReference>
<sequence length="321" mass="34728">MSNIHTLKSKDEKSDGSDSEDSNERQGFFVGGSEHSGQEVLGPGRNQDGDMVNRLFDAAKNAGAEQLSREEAESLESSSTATRNSSFQGGVYRLGGHGQPSEAIATASQQQNAQSTNPVAIVRLTVWANGLQIDDGPLRPFEDPQNRPLLQSITRGEVPQEIVNRFPGRKVDFQMIRKATEYVPPKVKPFSGEGHRLGAVVPHVVELDSDQSSSNMPGAPNNEEEATKLLADAQEAVNVRSDQPVTRIQVRLPAGQPLVGSFNHGHTVQDLRSFVVTANPALAFQPFQLMTTYPSKVLEDESGTTLQDAGILGSTILLKYV</sequence>
<dbReference type="EMBL" id="JAKKPZ010000001">
    <property type="protein sequence ID" value="KAI1729346.1"/>
    <property type="molecule type" value="Genomic_DNA"/>
</dbReference>
<dbReference type="SMART" id="SM00553">
    <property type="entry name" value="SEP"/>
    <property type="match status" value="1"/>
</dbReference>
<proteinExistence type="predicted"/>
<dbReference type="PANTHER" id="PTHR23333">
    <property type="entry name" value="UBX DOMAIN CONTAINING PROTEIN"/>
    <property type="match status" value="1"/>
</dbReference>
<dbReference type="Pfam" id="PF08059">
    <property type="entry name" value="SEP"/>
    <property type="match status" value="1"/>
</dbReference>
<reference evidence="4" key="1">
    <citation type="submission" date="2022-01" db="EMBL/GenBank/DDBJ databases">
        <title>Genome Sequence Resource for Two Populations of Ditylenchus destructor, the Migratory Endoparasitic Phytonematode.</title>
        <authorList>
            <person name="Zhang H."/>
            <person name="Lin R."/>
            <person name="Xie B."/>
        </authorList>
    </citation>
    <scope>NUCLEOTIDE SEQUENCE</scope>
    <source>
        <strain evidence="4">BazhouSP</strain>
    </source>
</reference>
<name>A0AAD4NJH3_9BILA</name>
<dbReference type="Gene3D" id="3.30.420.210">
    <property type="entry name" value="SEP domain"/>
    <property type="match status" value="1"/>
</dbReference>
<feature type="region of interest" description="Disordered" evidence="1">
    <location>
        <begin position="1"/>
        <end position="91"/>
    </location>
</feature>
<dbReference type="PROSITE" id="PS51399">
    <property type="entry name" value="SEP"/>
    <property type="match status" value="1"/>
</dbReference>
<dbReference type="GO" id="GO:0031468">
    <property type="term" value="P:nuclear membrane reassembly"/>
    <property type="evidence" value="ECO:0007669"/>
    <property type="project" value="TreeGrafter"/>
</dbReference>
<dbReference type="GO" id="GO:0005829">
    <property type="term" value="C:cytosol"/>
    <property type="evidence" value="ECO:0007669"/>
    <property type="project" value="TreeGrafter"/>
</dbReference>
<dbReference type="CDD" id="cd01770">
    <property type="entry name" value="UBX_UBXN2"/>
    <property type="match status" value="1"/>
</dbReference>
<feature type="domain" description="SEP" evidence="3">
    <location>
        <begin position="119"/>
        <end position="184"/>
    </location>
</feature>
<dbReference type="AlphaFoldDB" id="A0AAD4NJH3"/>
<dbReference type="SUPFAM" id="SSF102848">
    <property type="entry name" value="NSFL1 (p97 ATPase) cofactor p47, SEP domain"/>
    <property type="match status" value="1"/>
</dbReference>
<dbReference type="Pfam" id="PF00789">
    <property type="entry name" value="UBX"/>
    <property type="match status" value="1"/>
</dbReference>
<dbReference type="Gene3D" id="3.10.20.90">
    <property type="entry name" value="Phosphatidylinositol 3-kinase Catalytic Subunit, Chain A, domain 1"/>
    <property type="match status" value="1"/>
</dbReference>
<evidence type="ECO:0000313" key="4">
    <source>
        <dbReference type="EMBL" id="KAI1729346.1"/>
    </source>
</evidence>
<dbReference type="InterPro" id="IPR029071">
    <property type="entry name" value="Ubiquitin-like_domsf"/>
</dbReference>
<evidence type="ECO:0000259" key="2">
    <source>
        <dbReference type="PROSITE" id="PS50033"/>
    </source>
</evidence>
<feature type="domain" description="UBX" evidence="2">
    <location>
        <begin position="241"/>
        <end position="319"/>
    </location>
</feature>
<evidence type="ECO:0000313" key="5">
    <source>
        <dbReference type="Proteomes" id="UP001201812"/>
    </source>
</evidence>
<dbReference type="GO" id="GO:0043161">
    <property type="term" value="P:proteasome-mediated ubiquitin-dependent protein catabolic process"/>
    <property type="evidence" value="ECO:0007669"/>
    <property type="project" value="TreeGrafter"/>
</dbReference>
<dbReference type="GO" id="GO:0007030">
    <property type="term" value="P:Golgi organization"/>
    <property type="evidence" value="ECO:0007669"/>
    <property type="project" value="TreeGrafter"/>
</dbReference>
<dbReference type="SMART" id="SM00166">
    <property type="entry name" value="UBX"/>
    <property type="match status" value="1"/>
</dbReference>
<dbReference type="SUPFAM" id="SSF54236">
    <property type="entry name" value="Ubiquitin-like"/>
    <property type="match status" value="1"/>
</dbReference>
<dbReference type="InterPro" id="IPR012989">
    <property type="entry name" value="SEP_domain"/>
</dbReference>
<comment type="caution">
    <text evidence="4">The sequence shown here is derived from an EMBL/GenBank/DDBJ whole genome shotgun (WGS) entry which is preliminary data.</text>
</comment>
<protein>
    <submittedName>
        <fullName evidence="4">SEP domain-containing protein</fullName>
    </submittedName>
</protein>
<dbReference type="GO" id="GO:0043130">
    <property type="term" value="F:ubiquitin binding"/>
    <property type="evidence" value="ECO:0007669"/>
    <property type="project" value="TreeGrafter"/>
</dbReference>
<evidence type="ECO:0000256" key="1">
    <source>
        <dbReference type="SAM" id="MobiDB-lite"/>
    </source>
</evidence>
<dbReference type="InterPro" id="IPR001012">
    <property type="entry name" value="UBX_dom"/>
</dbReference>
<dbReference type="InterPro" id="IPR036241">
    <property type="entry name" value="NSFL1C_SEP_dom_sf"/>
</dbReference>
<keyword evidence="5" id="KW-1185">Reference proteome</keyword>